<dbReference type="NCBIfam" id="TIGR01211">
    <property type="entry name" value="ELP3"/>
    <property type="match status" value="1"/>
</dbReference>
<reference evidence="19 20" key="1">
    <citation type="submission" date="2017-09" db="EMBL/GenBank/DDBJ databases">
        <title>Depth-based differentiation of microbial function through sediment-hosted aquifers and enrichment of novel symbionts in the deep terrestrial subsurface.</title>
        <authorList>
            <person name="Probst A.J."/>
            <person name="Ladd B."/>
            <person name="Jarett J.K."/>
            <person name="Geller-Mcgrath D.E."/>
            <person name="Sieber C.M."/>
            <person name="Emerson J.B."/>
            <person name="Anantharaman K."/>
            <person name="Thomas B.C."/>
            <person name="Malmstrom R."/>
            <person name="Stieglmeier M."/>
            <person name="Klingl A."/>
            <person name="Woyke T."/>
            <person name="Ryan C.M."/>
            <person name="Banfield J.F."/>
        </authorList>
    </citation>
    <scope>NUCLEOTIDE SEQUENCE [LARGE SCALE GENOMIC DNA]</scope>
    <source>
        <strain evidence="19">CG23_combo_of_CG06-09_8_20_14_all_38_19</strain>
    </source>
</reference>
<evidence type="ECO:0000256" key="12">
    <source>
        <dbReference type="ARBA" id="ARBA00023315"/>
    </source>
</evidence>
<keyword evidence="3" id="KW-0004">4Fe-4S</keyword>
<dbReference type="Pfam" id="PF04055">
    <property type="entry name" value="Radical_SAM"/>
    <property type="match status" value="1"/>
</dbReference>
<keyword evidence="7" id="KW-0819">tRNA processing</keyword>
<dbReference type="SMART" id="SM00729">
    <property type="entry name" value="Elp3"/>
    <property type="match status" value="1"/>
</dbReference>
<dbReference type="InterPro" id="IPR058240">
    <property type="entry name" value="rSAM_sf"/>
</dbReference>
<feature type="binding site" evidence="15">
    <location>
        <position position="116"/>
    </location>
    <ligand>
        <name>[4Fe-4S] cluster</name>
        <dbReference type="ChEBI" id="CHEBI:49883"/>
        <note>4Fe-4S-S-AdoMet</note>
    </ligand>
</feature>
<comment type="catalytic activity">
    <reaction evidence="14">
        <text>uridine(34) in tRNA + acetyl-CoA + S-adenosyl-L-methionine + H2O = 5-(carboxymethyl)uridine(34) in tRNA + 5'-deoxyadenosine + L-methionine + CoA + 2 H(+)</text>
        <dbReference type="Rhea" id="RHEA:61020"/>
        <dbReference type="Rhea" id="RHEA-COMP:10407"/>
        <dbReference type="Rhea" id="RHEA-COMP:11727"/>
        <dbReference type="ChEBI" id="CHEBI:15377"/>
        <dbReference type="ChEBI" id="CHEBI:15378"/>
        <dbReference type="ChEBI" id="CHEBI:17319"/>
        <dbReference type="ChEBI" id="CHEBI:57287"/>
        <dbReference type="ChEBI" id="CHEBI:57288"/>
        <dbReference type="ChEBI" id="CHEBI:57844"/>
        <dbReference type="ChEBI" id="CHEBI:59789"/>
        <dbReference type="ChEBI" id="CHEBI:65315"/>
        <dbReference type="ChEBI" id="CHEBI:74882"/>
        <dbReference type="EC" id="2.3.1.311"/>
    </reaction>
    <physiologicalReaction direction="left-to-right" evidence="14">
        <dbReference type="Rhea" id="RHEA:61021"/>
    </physiologicalReaction>
</comment>
<dbReference type="Pfam" id="PF16199">
    <property type="entry name" value="Radical_SAM_C"/>
    <property type="match status" value="1"/>
</dbReference>
<dbReference type="GO" id="GO:0051539">
    <property type="term" value="F:4 iron, 4 sulfur cluster binding"/>
    <property type="evidence" value="ECO:0007669"/>
    <property type="project" value="UniProtKB-KW"/>
</dbReference>
<dbReference type="PANTHER" id="PTHR11135">
    <property type="entry name" value="HISTONE ACETYLTRANSFERASE-RELATED"/>
    <property type="match status" value="1"/>
</dbReference>
<keyword evidence="12" id="KW-0012">Acyltransferase</keyword>
<dbReference type="AlphaFoldDB" id="A0A2G9YWH9"/>
<accession>A0A2G9YWH9</accession>
<evidence type="ECO:0000256" key="5">
    <source>
        <dbReference type="ARBA" id="ARBA00022679"/>
    </source>
</evidence>
<keyword evidence="6" id="KW-0949">S-adenosyl-L-methionine</keyword>
<evidence type="ECO:0000259" key="18">
    <source>
        <dbReference type="PROSITE" id="PS51918"/>
    </source>
</evidence>
<evidence type="ECO:0000313" key="20">
    <source>
        <dbReference type="Proteomes" id="UP000230273"/>
    </source>
</evidence>
<organism evidence="19 20">
    <name type="scientific">Candidatus Nealsonbacteria bacterium CG23_combo_of_CG06-09_8_20_14_all_38_19</name>
    <dbReference type="NCBI Taxonomy" id="1974721"/>
    <lineage>
        <taxon>Bacteria</taxon>
        <taxon>Candidatus Nealsoniibacteriota</taxon>
    </lineage>
</organism>
<dbReference type="InterPro" id="IPR034687">
    <property type="entry name" value="ELP3-like"/>
</dbReference>
<dbReference type="Gene3D" id="3.40.630.30">
    <property type="match status" value="1"/>
</dbReference>
<feature type="domain" description="Radical SAM core" evidence="18">
    <location>
        <begin position="97"/>
        <end position="384"/>
    </location>
</feature>
<evidence type="ECO:0000256" key="11">
    <source>
        <dbReference type="ARBA" id="ARBA00023014"/>
    </source>
</evidence>
<keyword evidence="4" id="KW-0820">tRNA-binding</keyword>
<dbReference type="Gene3D" id="3.20.20.70">
    <property type="entry name" value="Aldolase class I"/>
    <property type="match status" value="1"/>
</dbReference>
<evidence type="ECO:0000256" key="14">
    <source>
        <dbReference type="ARBA" id="ARBA00047372"/>
    </source>
</evidence>
<dbReference type="SUPFAM" id="SSF55729">
    <property type="entry name" value="Acyl-CoA N-acyltransferases (Nat)"/>
    <property type="match status" value="1"/>
</dbReference>
<evidence type="ECO:0000256" key="8">
    <source>
        <dbReference type="ARBA" id="ARBA00022723"/>
    </source>
</evidence>
<keyword evidence="16" id="KW-0175">Coiled coil</keyword>
<evidence type="ECO:0000256" key="6">
    <source>
        <dbReference type="ARBA" id="ARBA00022691"/>
    </source>
</evidence>
<evidence type="ECO:0000256" key="3">
    <source>
        <dbReference type="ARBA" id="ARBA00022485"/>
    </source>
</evidence>
<keyword evidence="11 15" id="KW-0411">Iron-sulfur</keyword>
<dbReference type="InterPro" id="IPR016181">
    <property type="entry name" value="Acyl_CoA_acyltransferase"/>
</dbReference>
<dbReference type="InterPro" id="IPR013785">
    <property type="entry name" value="Aldolase_TIM"/>
</dbReference>
<dbReference type="PROSITE" id="PS51918">
    <property type="entry name" value="RADICAL_SAM"/>
    <property type="match status" value="1"/>
</dbReference>
<dbReference type="EMBL" id="PCRP01000043">
    <property type="protein sequence ID" value="PIP23562.1"/>
    <property type="molecule type" value="Genomic_DNA"/>
</dbReference>
<dbReference type="PIRSF" id="PIRSF005669">
    <property type="entry name" value="Hist_AcTrfase_ELP3"/>
    <property type="match status" value="1"/>
</dbReference>
<comment type="caution">
    <text evidence="19">The sequence shown here is derived from an EMBL/GenBank/DDBJ whole genome shotgun (WGS) entry which is preliminary data.</text>
</comment>
<feature type="coiled-coil region" evidence="16">
    <location>
        <begin position="196"/>
        <end position="233"/>
    </location>
</feature>
<dbReference type="PANTHER" id="PTHR11135:SF0">
    <property type="entry name" value="ELONGATOR COMPLEX PROTEIN 3"/>
    <property type="match status" value="1"/>
</dbReference>
<dbReference type="GO" id="GO:0000049">
    <property type="term" value="F:tRNA binding"/>
    <property type="evidence" value="ECO:0007669"/>
    <property type="project" value="UniProtKB-KW"/>
</dbReference>
<name>A0A2G9YWH9_9BACT</name>
<dbReference type="GO" id="GO:0002926">
    <property type="term" value="P:tRNA wobble base 5-methoxycarbonylmethyl-2-thiouridinylation"/>
    <property type="evidence" value="ECO:0007669"/>
    <property type="project" value="TreeGrafter"/>
</dbReference>
<evidence type="ECO:0000256" key="13">
    <source>
        <dbReference type="ARBA" id="ARBA00044771"/>
    </source>
</evidence>
<dbReference type="SFLD" id="SFLDG01086">
    <property type="entry name" value="elongater_protein-like"/>
    <property type="match status" value="1"/>
</dbReference>
<dbReference type="InterPro" id="IPR039661">
    <property type="entry name" value="ELP3"/>
</dbReference>
<evidence type="ECO:0000256" key="4">
    <source>
        <dbReference type="ARBA" id="ARBA00022555"/>
    </source>
</evidence>
<comment type="pathway">
    <text evidence="1">tRNA modification.</text>
</comment>
<dbReference type="SFLD" id="SFLDF00344">
    <property type="entry name" value="ELP3-like"/>
    <property type="match status" value="1"/>
</dbReference>
<dbReference type="SUPFAM" id="SSF102114">
    <property type="entry name" value="Radical SAM enzymes"/>
    <property type="match status" value="1"/>
</dbReference>
<dbReference type="InterPro" id="IPR032432">
    <property type="entry name" value="Radical_SAM_C"/>
</dbReference>
<keyword evidence="10 15" id="KW-0408">Iron</keyword>
<dbReference type="GO" id="GO:0106261">
    <property type="term" value="F:tRNA uridine(34) acetyltransferase activity"/>
    <property type="evidence" value="ECO:0007669"/>
    <property type="project" value="UniProtKB-EC"/>
</dbReference>
<dbReference type="GO" id="GO:0005737">
    <property type="term" value="C:cytoplasm"/>
    <property type="evidence" value="ECO:0007669"/>
    <property type="project" value="TreeGrafter"/>
</dbReference>
<evidence type="ECO:0000256" key="7">
    <source>
        <dbReference type="ARBA" id="ARBA00022694"/>
    </source>
</evidence>
<dbReference type="CDD" id="cd01335">
    <property type="entry name" value="Radical_SAM"/>
    <property type="match status" value="1"/>
</dbReference>
<evidence type="ECO:0000256" key="2">
    <source>
        <dbReference type="ARBA" id="ARBA00005494"/>
    </source>
</evidence>
<dbReference type="InterPro" id="IPR007197">
    <property type="entry name" value="rSAM"/>
</dbReference>
<evidence type="ECO:0000256" key="10">
    <source>
        <dbReference type="ARBA" id="ARBA00023004"/>
    </source>
</evidence>
<comment type="cofactor">
    <cofactor evidence="15">
        <name>[4Fe-4S] cluster</name>
        <dbReference type="ChEBI" id="CHEBI:49883"/>
    </cofactor>
    <text evidence="15">Binds 1 [4Fe-4S] cluster. The cluster is coordinated with 3 cysteines and an exchangeable S-adenosyl-L-methionine.</text>
</comment>
<evidence type="ECO:0000256" key="16">
    <source>
        <dbReference type="SAM" id="Coils"/>
    </source>
</evidence>
<feature type="binding site" evidence="15">
    <location>
        <position position="119"/>
    </location>
    <ligand>
        <name>[4Fe-4S] cluster</name>
        <dbReference type="ChEBI" id="CHEBI:49883"/>
        <note>4Fe-4S-S-AdoMet</note>
    </ligand>
</feature>
<protein>
    <recommendedName>
        <fullName evidence="13">tRNA carboxymethyluridine synthase</fullName>
        <ecNumber evidence="13">2.3.1.311</ecNumber>
    </recommendedName>
</protein>
<feature type="binding site" evidence="15">
    <location>
        <position position="112"/>
    </location>
    <ligand>
        <name>[4Fe-4S] cluster</name>
        <dbReference type="ChEBI" id="CHEBI:49883"/>
        <note>4Fe-4S-S-AdoMet</note>
    </ligand>
</feature>
<evidence type="ECO:0000256" key="15">
    <source>
        <dbReference type="PIRSR" id="PIRSR005669-1"/>
    </source>
</evidence>
<evidence type="ECO:0000256" key="17">
    <source>
        <dbReference type="SAM" id="MobiDB-lite"/>
    </source>
</evidence>
<evidence type="ECO:0000256" key="9">
    <source>
        <dbReference type="ARBA" id="ARBA00022884"/>
    </source>
</evidence>
<keyword evidence="8 15" id="KW-0479">Metal-binding</keyword>
<evidence type="ECO:0000256" key="1">
    <source>
        <dbReference type="ARBA" id="ARBA00005217"/>
    </source>
</evidence>
<dbReference type="InterPro" id="IPR006638">
    <property type="entry name" value="Elp3/MiaA/NifB-like_rSAM"/>
</dbReference>
<evidence type="ECO:0000313" key="19">
    <source>
        <dbReference type="EMBL" id="PIP23562.1"/>
    </source>
</evidence>
<dbReference type="SFLD" id="SFLDS00029">
    <property type="entry name" value="Radical_SAM"/>
    <property type="match status" value="1"/>
</dbReference>
<dbReference type="EC" id="2.3.1.311" evidence="13"/>
<dbReference type="Proteomes" id="UP000230273">
    <property type="component" value="Unassembled WGS sequence"/>
</dbReference>
<feature type="region of interest" description="Disordered" evidence="17">
    <location>
        <begin position="56"/>
        <end position="79"/>
    </location>
</feature>
<sequence length="556" mass="64151">MKNLDVLIRNLIKAKVKTPEDLALAKRKLAKKYKVPLSSNASLLKSYHEMVRNKTPHQNTPVVERSSLRGKRLGTGQGLKPSKTLEKLLVTRPIRSLSGIVNVSVLTKSYPCPGKCLYCPIQKGVPKSYLSNEPAVMRAIQNKYDPYKQVKTRLKSLENTGHVTDKIELRIIGGTWSYYPKRYREWFITRCFAACNAELRGTRRRTTRNIISLKEEQKRNEKTKHRIVGLSIETRPDFINEVEIKHLRELGVTMVELGVQTIYDDVLEKNLRGHKVKETISATKLLKDAGFKVLYQMMPNLPGSDTEKDLKIFKELFSDPDFQPDLLKIYPCALLKEAPLYKLWKAGKYNPYSKKELVDLVKKIKKIIPYYVRIQRITRDIPAQSIVAGPAKISNLRQVLAENAKKEKWQCKCIRCREIKGDYNSREKLCLFRESYNASEGKEIFLSFENKKRSKIFSLLRLRIPSPDKGIRTLRDSAIIREIHTYGQVHSIGKEKNLLSPQHKGLGKKLIRESEKITKREFGLRKISVISGVGARDYYRKLGYKLKNTYMVKKIS</sequence>
<keyword evidence="9" id="KW-0694">RNA-binding</keyword>
<proteinExistence type="inferred from homology"/>
<keyword evidence="5" id="KW-0808">Transferase</keyword>
<dbReference type="GO" id="GO:0046872">
    <property type="term" value="F:metal ion binding"/>
    <property type="evidence" value="ECO:0007669"/>
    <property type="project" value="UniProtKB-KW"/>
</dbReference>
<gene>
    <name evidence="19" type="ORF">COX36_02605</name>
</gene>
<comment type="similarity">
    <text evidence="2">Belongs to the ELP3 family.</text>
</comment>